<accession>A0A1H1GLI6</accession>
<dbReference type="OrthoDB" id="241582at2157"/>
<keyword evidence="1" id="KW-1133">Transmembrane helix</keyword>
<gene>
    <name evidence="2" type="ORF">DWB78_18015</name>
    <name evidence="3" type="ORF">SAMN05216278_3753</name>
</gene>
<protein>
    <submittedName>
        <fullName evidence="2">DUF2391 family protein</fullName>
    </submittedName>
    <submittedName>
        <fullName evidence="3">Putative integral membrane protein TIGR02587</fullName>
    </submittedName>
</protein>
<name>A0A1H1GLI6_9EURY</name>
<dbReference type="Pfam" id="PF09622">
    <property type="entry name" value="DUF2391"/>
    <property type="match status" value="1"/>
</dbReference>
<proteinExistence type="predicted"/>
<reference evidence="4" key="2">
    <citation type="submission" date="2016-10" db="EMBL/GenBank/DDBJ databases">
        <authorList>
            <person name="Varghese N."/>
            <person name="Submissions S."/>
        </authorList>
    </citation>
    <scope>NUCLEOTIDE SEQUENCE [LARGE SCALE GENOMIC DNA]</scope>
    <source>
        <strain evidence="4">CGMCC 1.12397</strain>
    </source>
</reference>
<dbReference type="AlphaFoldDB" id="A0A1H1GLI6"/>
<feature type="transmembrane region" description="Helical" evidence="1">
    <location>
        <begin position="148"/>
        <end position="167"/>
    </location>
</feature>
<feature type="transmembrane region" description="Helical" evidence="1">
    <location>
        <begin position="118"/>
        <end position="136"/>
    </location>
</feature>
<organism evidence="3 4">
    <name type="scientific">Halopelagius longus</name>
    <dbReference type="NCBI Taxonomy" id="1236180"/>
    <lineage>
        <taxon>Archaea</taxon>
        <taxon>Methanobacteriati</taxon>
        <taxon>Methanobacteriota</taxon>
        <taxon>Stenosarchaea group</taxon>
        <taxon>Halobacteria</taxon>
        <taxon>Halobacteriales</taxon>
        <taxon>Haloferacaceae</taxon>
    </lineage>
</organism>
<dbReference type="RefSeq" id="WP_092539232.1">
    <property type="nucleotide sequence ID" value="NZ_FNKQ01000006.1"/>
</dbReference>
<evidence type="ECO:0000313" key="3">
    <source>
        <dbReference type="EMBL" id="SDR14084.1"/>
    </source>
</evidence>
<reference evidence="3" key="1">
    <citation type="submission" date="2016-10" db="EMBL/GenBank/DDBJ databases">
        <authorList>
            <person name="de Groot N.N."/>
        </authorList>
    </citation>
    <scope>NUCLEOTIDE SEQUENCE [LARGE SCALE GENOMIC DNA]</scope>
    <source>
        <strain evidence="3">CGMCC 1.12397</strain>
    </source>
</reference>
<feature type="transmembrane region" description="Helical" evidence="1">
    <location>
        <begin position="220"/>
        <end position="241"/>
    </location>
</feature>
<dbReference type="EMBL" id="QQST01000004">
    <property type="protein sequence ID" value="RDI69667.1"/>
    <property type="molecule type" value="Genomic_DNA"/>
</dbReference>
<dbReference type="InterPro" id="IPR024464">
    <property type="entry name" value="DUF2391"/>
</dbReference>
<feature type="transmembrane region" description="Helical" evidence="1">
    <location>
        <begin position="35"/>
        <end position="56"/>
    </location>
</feature>
<feature type="transmembrane region" description="Helical" evidence="1">
    <location>
        <begin position="179"/>
        <end position="199"/>
    </location>
</feature>
<evidence type="ECO:0000256" key="1">
    <source>
        <dbReference type="SAM" id="Phobius"/>
    </source>
</evidence>
<dbReference type="Proteomes" id="UP000199289">
    <property type="component" value="Unassembled WGS sequence"/>
</dbReference>
<keyword evidence="1" id="KW-0472">Membrane</keyword>
<keyword evidence="5" id="KW-1185">Reference proteome</keyword>
<sequence length="274" mass="29607">MRETHASLLRDQGRGIAGALLVVGLSLLYTMETWWLAATLPMSYLLVYAVGGLAVVTVTTRHVNFRVQGRDPSERRWWGVVVDFSELLLQSFVTAYLVLLLFGILTLNDRLPVVVRHGLIQVVPLGFGASVSNLLVQEGETSGGEADFPKNVAVFTLGALFVAFPVAPTEEMEKIASHMGWAHALLLIVVSLLVSQLILHELGFRDQEGRVSTRSRVHQWGIAFVAYAVAATVSVALLAAFGHFIDTTLSEAVQQVVVLSFLASVGASAGEVVI</sequence>
<keyword evidence="1" id="KW-0812">Transmembrane</keyword>
<feature type="transmembrane region" description="Helical" evidence="1">
    <location>
        <begin position="77"/>
        <end position="106"/>
    </location>
</feature>
<feature type="transmembrane region" description="Helical" evidence="1">
    <location>
        <begin position="12"/>
        <end position="29"/>
    </location>
</feature>
<evidence type="ECO:0000313" key="2">
    <source>
        <dbReference type="EMBL" id="RDI69667.1"/>
    </source>
</evidence>
<evidence type="ECO:0000313" key="5">
    <source>
        <dbReference type="Proteomes" id="UP000255421"/>
    </source>
</evidence>
<reference evidence="2 5" key="3">
    <citation type="submission" date="2018-07" db="EMBL/GenBank/DDBJ databases">
        <title>Genome sequence of extremly halophilic archaeon Halopelagius longus strain BC12-B1.</title>
        <authorList>
            <person name="Zhang X."/>
        </authorList>
    </citation>
    <scope>NUCLEOTIDE SEQUENCE [LARGE SCALE GENOMIC DNA]</scope>
    <source>
        <strain evidence="2 5">BC12-B1</strain>
    </source>
</reference>
<evidence type="ECO:0000313" key="4">
    <source>
        <dbReference type="Proteomes" id="UP000199289"/>
    </source>
</evidence>
<dbReference type="Proteomes" id="UP000255421">
    <property type="component" value="Unassembled WGS sequence"/>
</dbReference>
<dbReference type="EMBL" id="FNKQ01000006">
    <property type="protein sequence ID" value="SDR14084.1"/>
    <property type="molecule type" value="Genomic_DNA"/>
</dbReference>